<evidence type="ECO:0000313" key="2">
    <source>
        <dbReference type="Proteomes" id="UP000480185"/>
    </source>
</evidence>
<proteinExistence type="predicted"/>
<accession>A0A6G1X177</accession>
<dbReference type="Proteomes" id="UP000480185">
    <property type="component" value="Unassembled WGS sequence"/>
</dbReference>
<dbReference type="EMBL" id="WJNH01000001">
    <property type="protein sequence ID" value="MRG84743.1"/>
    <property type="molecule type" value="Genomic_DNA"/>
</dbReference>
<evidence type="ECO:0000313" key="1">
    <source>
        <dbReference type="EMBL" id="MRG84743.1"/>
    </source>
</evidence>
<sequence>MLKFNLDLLKIYLVMLKLAWFAEGRRTFANVRGDYANELVWFAKVDGAFAEVRLLF</sequence>
<name>A0A6G1X177_9BACI</name>
<organism evidence="1 2">
    <name type="scientific">Salinibacillus xinjiangensis</name>
    <dbReference type="NCBI Taxonomy" id="1229268"/>
    <lineage>
        <taxon>Bacteria</taxon>
        <taxon>Bacillati</taxon>
        <taxon>Bacillota</taxon>
        <taxon>Bacilli</taxon>
        <taxon>Bacillales</taxon>
        <taxon>Bacillaceae</taxon>
        <taxon>Salinibacillus</taxon>
    </lineage>
</organism>
<reference evidence="1 2" key="1">
    <citation type="submission" date="2019-11" db="EMBL/GenBank/DDBJ databases">
        <authorList>
            <person name="Li J."/>
        </authorList>
    </citation>
    <scope>NUCLEOTIDE SEQUENCE [LARGE SCALE GENOMIC DNA]</scope>
    <source>
        <strain evidence="1 2">J4</strain>
    </source>
</reference>
<protein>
    <submittedName>
        <fullName evidence="1">Uncharacterized protein</fullName>
    </submittedName>
</protein>
<dbReference type="AlphaFoldDB" id="A0A6G1X177"/>
<keyword evidence="2" id="KW-1185">Reference proteome</keyword>
<comment type="caution">
    <text evidence="1">The sequence shown here is derived from an EMBL/GenBank/DDBJ whole genome shotgun (WGS) entry which is preliminary data.</text>
</comment>
<gene>
    <name evidence="1" type="ORF">GH754_00210</name>
</gene>